<protein>
    <submittedName>
        <fullName evidence="2">Uncharacterized protein</fullName>
    </submittedName>
</protein>
<dbReference type="AlphaFoldDB" id="A0A1R0X3C8"/>
<feature type="compositionally biased region" description="Basic and acidic residues" evidence="1">
    <location>
        <begin position="54"/>
        <end position="63"/>
    </location>
</feature>
<evidence type="ECO:0000256" key="1">
    <source>
        <dbReference type="SAM" id="MobiDB-lite"/>
    </source>
</evidence>
<organism evidence="2 3">
    <name type="scientific">Paenibacillus odorifer</name>
    <dbReference type="NCBI Taxonomy" id="189426"/>
    <lineage>
        <taxon>Bacteria</taxon>
        <taxon>Bacillati</taxon>
        <taxon>Bacillota</taxon>
        <taxon>Bacilli</taxon>
        <taxon>Bacillales</taxon>
        <taxon>Paenibacillaceae</taxon>
        <taxon>Paenibacillus</taxon>
    </lineage>
</organism>
<sequence>MPFTVDFIFEIDELLGEEATKALNPLSLIKETWSAQEKAKYDLLQEIMEDKRLAEEEERRAAETKLSISESLAKSERQESSTEDGNLEVNHSTFLKRKEEEERGYIAQLLRDLDENSSVKRETDSQNSTGKQRPKNKVLDEIEEILPLYGMKLESPMDIYGLNEIEALEFLDFIVGRGTKRPSIDFTQSEDTIWESYVSLAPSKRPQLERNLFKEGLPTWFMELKFPFDRKQIEIQKKKKRENKELKLRTIKNPSWEEQMGFDY</sequence>
<feature type="region of interest" description="Disordered" evidence="1">
    <location>
        <begin position="54"/>
        <end position="94"/>
    </location>
</feature>
<dbReference type="RefSeq" id="WP_036676976.1">
    <property type="nucleotide sequence ID" value="NZ_MKQP01000034.1"/>
</dbReference>
<comment type="caution">
    <text evidence="2">The sequence shown here is derived from an EMBL/GenBank/DDBJ whole genome shotgun (WGS) entry which is preliminary data.</text>
</comment>
<evidence type="ECO:0000313" key="2">
    <source>
        <dbReference type="EMBL" id="OMD27896.1"/>
    </source>
</evidence>
<gene>
    <name evidence="2" type="ORF">BJP51_01945</name>
</gene>
<evidence type="ECO:0000313" key="3">
    <source>
        <dbReference type="Proteomes" id="UP000187465"/>
    </source>
</evidence>
<feature type="region of interest" description="Disordered" evidence="1">
    <location>
        <begin position="116"/>
        <end position="136"/>
    </location>
</feature>
<dbReference type="EMBL" id="MKQP01000034">
    <property type="protein sequence ID" value="OMD27896.1"/>
    <property type="molecule type" value="Genomic_DNA"/>
</dbReference>
<proteinExistence type="predicted"/>
<dbReference type="Proteomes" id="UP000187465">
    <property type="component" value="Unassembled WGS sequence"/>
</dbReference>
<accession>A0A1R0X3C8</accession>
<name>A0A1R0X3C8_9BACL</name>
<reference evidence="2 3" key="1">
    <citation type="submission" date="2016-10" db="EMBL/GenBank/DDBJ databases">
        <title>Paenibacillus species isolates.</title>
        <authorList>
            <person name="Beno S.M."/>
        </authorList>
    </citation>
    <scope>NUCLEOTIDE SEQUENCE [LARGE SCALE GENOMIC DNA]</scope>
    <source>
        <strain evidence="2 3">FSL H7-0604</strain>
    </source>
</reference>